<dbReference type="EMBL" id="CP061839">
    <property type="protein sequence ID" value="QOW60335.1"/>
    <property type="molecule type" value="Genomic_DNA"/>
</dbReference>
<gene>
    <name evidence="1" type="ORF">IFE08_11000</name>
</gene>
<dbReference type="RefSeq" id="WP_194075889.1">
    <property type="nucleotide sequence ID" value="NZ_CP061839.1"/>
</dbReference>
<organism evidence="1 2">
    <name type="scientific">Treponema pedis</name>
    <dbReference type="NCBI Taxonomy" id="409322"/>
    <lineage>
        <taxon>Bacteria</taxon>
        <taxon>Pseudomonadati</taxon>
        <taxon>Spirochaetota</taxon>
        <taxon>Spirochaetia</taxon>
        <taxon>Spirochaetales</taxon>
        <taxon>Treponemataceae</taxon>
        <taxon>Treponema</taxon>
    </lineage>
</organism>
<name>A0A7S7AVL7_9SPIR</name>
<sequence>MYNMKVTGNRAYIKHTQQKAPPTHKTSCGGLDKLKTRHIIYSTLDTSINHTQKTAISDTDIRTAILFHILLRQNVKIKNTHISAHNRSPPHEQLTIGTSTIVKYGLSIKKHKPSVIEPKIQSRTSAKQTAYRLAKQTAKLAEHAKKNGGACKTQHPELLSGLSVLNG</sequence>
<evidence type="ECO:0000313" key="1">
    <source>
        <dbReference type="EMBL" id="QOW60335.1"/>
    </source>
</evidence>
<dbReference type="AlphaFoldDB" id="A0A7S7AVL7"/>
<dbReference type="Proteomes" id="UP000593915">
    <property type="component" value="Chromosome"/>
</dbReference>
<evidence type="ECO:0000313" key="2">
    <source>
        <dbReference type="Proteomes" id="UP000593915"/>
    </source>
</evidence>
<accession>A0A7S7AVL7</accession>
<proteinExistence type="predicted"/>
<protein>
    <submittedName>
        <fullName evidence="1">Uncharacterized protein</fullName>
    </submittedName>
</protein>
<reference evidence="1 2" key="1">
    <citation type="submission" date="2020-09" db="EMBL/GenBank/DDBJ databases">
        <title>Characterization of Treponema spp. from bovine digital dermatitis in Korea.</title>
        <authorList>
            <person name="Espiritu H.M."/>
            <person name="Cho Y.I."/>
            <person name="Mamuad L."/>
        </authorList>
    </citation>
    <scope>NUCLEOTIDE SEQUENCE [LARGE SCALE GENOMIC DNA]</scope>
    <source>
        <strain evidence="1 2">KS1</strain>
    </source>
</reference>